<evidence type="ECO:0000313" key="11">
    <source>
        <dbReference type="EMBL" id="QQG64581.1"/>
    </source>
</evidence>
<keyword evidence="7 8" id="KW-0315">Glutamine amidotransferase</keyword>
<dbReference type="Proteomes" id="UP000596092">
    <property type="component" value="Chromosome"/>
</dbReference>
<evidence type="ECO:0000256" key="8">
    <source>
        <dbReference type="HAMAP-Rule" id="MF_00027"/>
    </source>
</evidence>
<dbReference type="SUPFAM" id="SSF52540">
    <property type="entry name" value="P-loop containing nucleoside triphosphate hydrolases"/>
    <property type="match status" value="1"/>
</dbReference>
<evidence type="ECO:0000259" key="10">
    <source>
        <dbReference type="Pfam" id="PF07685"/>
    </source>
</evidence>
<proteinExistence type="inferred from homology"/>
<feature type="domain" description="CobB/CobQ-like glutamine amidotransferase" evidence="10">
    <location>
        <begin position="245"/>
        <end position="434"/>
    </location>
</feature>
<dbReference type="Gene3D" id="3.40.50.880">
    <property type="match status" value="1"/>
</dbReference>
<dbReference type="CDD" id="cd03130">
    <property type="entry name" value="GATase1_CobB"/>
    <property type="match status" value="1"/>
</dbReference>
<sequence>MNCSGLLIAGTHSGCGKTTVTLGLMAALARRGLKVHPFKTGPDFIDPALHRMVTGRVSRNLDIRMCGEAFVRHTFAQHTSPDGIAVVEGVMGLFDGGEGSAATLAKTLGLPVLLVVDARSAAESVAAVVHGFNTLDPEIRLAGVICNRVGSARHQTMIADAMHTHCPVPVVGFLPRQATITLPSRHLGLYVDEDHPLSPQALDQLVSLIESHLDLGLVLRTAADCAAQPDTTWSAPPPVTDRPVQIGVARDAAFSFYYEDNLDLLRAAGAEPVFFSPLNDERLPSGITGLYLGGGYPELYAHRLSTNSNMLRQIRHFAEAGRPIYAESGGFLYLCQSITDQEGATHTLTGLYPFAAQVHSQLRRLGYRQVQVQTDCLLAPQGTELYGHEFHYSSITINDTTADTAFRLPDGRREGYRTCSDHTLAGFVHLHWGRTPAAASRFVRICQQVDAGTDAGLLLQAAAPTPQPL</sequence>
<comment type="miscellaneous">
    <text evidence="8">The a and c carboxylates of cobyrinate are activated for nucleophilic attack via formation of a phosphorylated intermediate by ATP. CbiA catalyzes first the amidation of the c-carboxylate, and then that of the a-carboxylate.</text>
</comment>
<gene>
    <name evidence="8" type="primary">cbiA</name>
    <name evidence="11" type="ORF">HP555_01255</name>
</gene>
<dbReference type="CDD" id="cd05388">
    <property type="entry name" value="CobB_N"/>
    <property type="match status" value="1"/>
</dbReference>
<evidence type="ECO:0000256" key="5">
    <source>
        <dbReference type="ARBA" id="ARBA00022840"/>
    </source>
</evidence>
<comment type="cofactor">
    <cofactor evidence="1 8">
        <name>Mg(2+)</name>
        <dbReference type="ChEBI" id="CHEBI:18420"/>
    </cofactor>
</comment>
<dbReference type="PANTHER" id="PTHR43873:SF1">
    <property type="entry name" value="COBYRINATE A,C-DIAMIDE SYNTHASE"/>
    <property type="match status" value="1"/>
</dbReference>
<dbReference type="NCBIfam" id="TIGR00379">
    <property type="entry name" value="cobB"/>
    <property type="match status" value="1"/>
</dbReference>
<evidence type="ECO:0000256" key="2">
    <source>
        <dbReference type="ARBA" id="ARBA00022573"/>
    </source>
</evidence>
<dbReference type="InterPro" id="IPR011698">
    <property type="entry name" value="GATase_3"/>
</dbReference>
<dbReference type="UniPathway" id="UPA00148">
    <property type="reaction ID" value="UER00231"/>
</dbReference>
<dbReference type="InterPro" id="IPR029062">
    <property type="entry name" value="Class_I_gatase-like"/>
</dbReference>
<evidence type="ECO:0000256" key="1">
    <source>
        <dbReference type="ARBA" id="ARBA00001946"/>
    </source>
</evidence>
<dbReference type="EC" id="6.3.5.11" evidence="8"/>
<dbReference type="InterPro" id="IPR004484">
    <property type="entry name" value="CbiA/CobB_synth"/>
</dbReference>
<dbReference type="InterPro" id="IPR002586">
    <property type="entry name" value="CobQ/CobB/MinD/ParA_Nub-bd_dom"/>
</dbReference>
<accession>A0A7T6APC9</accession>
<dbReference type="NCBIfam" id="NF002204">
    <property type="entry name" value="PRK01077.1"/>
    <property type="match status" value="1"/>
</dbReference>
<dbReference type="PANTHER" id="PTHR43873">
    <property type="entry name" value="COBYRINATE A,C-DIAMIDE SYNTHASE"/>
    <property type="match status" value="1"/>
</dbReference>
<dbReference type="InterPro" id="IPR027417">
    <property type="entry name" value="P-loop_NTPase"/>
</dbReference>
<keyword evidence="12" id="KW-1185">Reference proteome</keyword>
<comment type="similarity">
    <text evidence="8">Belongs to the CobB/CbiA family.</text>
</comment>
<evidence type="ECO:0000256" key="6">
    <source>
        <dbReference type="ARBA" id="ARBA00022842"/>
    </source>
</evidence>
<evidence type="ECO:0000313" key="12">
    <source>
        <dbReference type="Proteomes" id="UP000596092"/>
    </source>
</evidence>
<dbReference type="Pfam" id="PF01656">
    <property type="entry name" value="CbiA"/>
    <property type="match status" value="1"/>
</dbReference>
<comment type="pathway">
    <text evidence="8">Cofactor biosynthesis; adenosylcobalamin biosynthesis; cob(II)yrinate a,c-diamide from sirohydrochlorin (anaerobic route): step 10/10.</text>
</comment>
<dbReference type="SUPFAM" id="SSF52317">
    <property type="entry name" value="Class I glutamine amidotransferase-like"/>
    <property type="match status" value="1"/>
</dbReference>
<dbReference type="KEGG" id="dog:HP555_01255"/>
<dbReference type="RefSeq" id="WP_199263413.1">
    <property type="nucleotide sequence ID" value="NZ_CP054140.1"/>
</dbReference>
<comment type="caution">
    <text evidence="8">Lacks conserved residue(s) required for the propagation of feature annotation.</text>
</comment>
<dbReference type="GO" id="GO:0009236">
    <property type="term" value="P:cobalamin biosynthetic process"/>
    <property type="evidence" value="ECO:0007669"/>
    <property type="project" value="UniProtKB-UniRule"/>
</dbReference>
<feature type="site" description="Increases nucleophilicity of active site Cys" evidence="8">
    <location>
        <position position="429"/>
    </location>
</feature>
<dbReference type="HAMAP" id="MF_00027">
    <property type="entry name" value="CobB_CbiA"/>
    <property type="match status" value="1"/>
</dbReference>
<evidence type="ECO:0000256" key="3">
    <source>
        <dbReference type="ARBA" id="ARBA00022598"/>
    </source>
</evidence>
<comment type="catalytic activity">
    <reaction evidence="8">
        <text>cob(II)yrinate + 2 L-glutamine + 2 ATP + 2 H2O = cob(II)yrinate a,c diamide + 2 L-glutamate + 2 ADP + 2 phosphate + 2 H(+)</text>
        <dbReference type="Rhea" id="RHEA:26289"/>
        <dbReference type="ChEBI" id="CHEBI:15377"/>
        <dbReference type="ChEBI" id="CHEBI:15378"/>
        <dbReference type="ChEBI" id="CHEBI:29985"/>
        <dbReference type="ChEBI" id="CHEBI:30616"/>
        <dbReference type="ChEBI" id="CHEBI:43474"/>
        <dbReference type="ChEBI" id="CHEBI:58359"/>
        <dbReference type="ChEBI" id="CHEBI:58537"/>
        <dbReference type="ChEBI" id="CHEBI:58894"/>
        <dbReference type="ChEBI" id="CHEBI:456216"/>
        <dbReference type="EC" id="6.3.5.11"/>
    </reaction>
</comment>
<keyword evidence="3 8" id="KW-0436">Ligase</keyword>
<evidence type="ECO:0000259" key="9">
    <source>
        <dbReference type="Pfam" id="PF01656"/>
    </source>
</evidence>
<evidence type="ECO:0000256" key="7">
    <source>
        <dbReference type="ARBA" id="ARBA00022962"/>
    </source>
</evidence>
<dbReference type="PROSITE" id="PS51274">
    <property type="entry name" value="GATASE_COBBQ"/>
    <property type="match status" value="1"/>
</dbReference>
<keyword evidence="2 8" id="KW-0169">Cobalamin biosynthesis</keyword>
<comment type="function">
    <text evidence="8">Catalyzes the ATP-dependent amidation of the two carboxylate groups at positions a and c of cobyrinate, using either L-glutamine or ammonia as the nitrogen source.</text>
</comment>
<reference evidence="11 12" key="1">
    <citation type="submission" date="2020-05" db="EMBL/GenBank/DDBJ databases">
        <title>Complete genome of Desulfobulbus oligotrophicus.</title>
        <authorList>
            <person name="Podar M."/>
        </authorList>
    </citation>
    <scope>NUCLEOTIDE SEQUENCE [LARGE SCALE GENOMIC DNA]</scope>
    <source>
        <strain evidence="11 12">Prop6</strain>
    </source>
</reference>
<feature type="domain" description="CobQ/CobB/MinD/ParA nucleotide binding" evidence="9">
    <location>
        <begin position="7"/>
        <end position="187"/>
    </location>
</feature>
<comment type="domain">
    <text evidence="8">Comprises of two domains. The C-terminal domain contains the binding site for glutamine and catalyzes the hydrolysis of this substrate to glutamate and ammonia. The N-terminal domain is anticipated to bind ATP and cobyrinate and catalyzes the ultimate synthesis of the diamide product. The ammonia produced via the glutaminase domain is probably translocated to the adjacent domain via a molecular tunnel, where it reacts with an activated intermediate.</text>
</comment>
<keyword evidence="4 8" id="KW-0547">Nucleotide-binding</keyword>
<dbReference type="AlphaFoldDB" id="A0A7T6APC9"/>
<keyword evidence="5 8" id="KW-0067">ATP-binding</keyword>
<evidence type="ECO:0000256" key="4">
    <source>
        <dbReference type="ARBA" id="ARBA00022741"/>
    </source>
</evidence>
<dbReference type="EMBL" id="CP054140">
    <property type="protein sequence ID" value="QQG64581.1"/>
    <property type="molecule type" value="Genomic_DNA"/>
</dbReference>
<dbReference type="Pfam" id="PF07685">
    <property type="entry name" value="GATase_3"/>
    <property type="match status" value="1"/>
</dbReference>
<keyword evidence="6 8" id="KW-0460">Magnesium</keyword>
<organism evidence="11 12">
    <name type="scientific">Desulfobulbus oligotrophicus</name>
    <dbReference type="NCBI Taxonomy" id="1909699"/>
    <lineage>
        <taxon>Bacteria</taxon>
        <taxon>Pseudomonadati</taxon>
        <taxon>Thermodesulfobacteriota</taxon>
        <taxon>Desulfobulbia</taxon>
        <taxon>Desulfobulbales</taxon>
        <taxon>Desulfobulbaceae</taxon>
        <taxon>Desulfobulbus</taxon>
    </lineage>
</organism>
<dbReference type="Gene3D" id="3.40.50.300">
    <property type="entry name" value="P-loop containing nucleotide triphosphate hydrolases"/>
    <property type="match status" value="2"/>
</dbReference>
<name>A0A7T6APC9_9BACT</name>
<dbReference type="GO" id="GO:0042242">
    <property type="term" value="F:cobyrinic acid a,c-diamide synthase activity"/>
    <property type="evidence" value="ECO:0007669"/>
    <property type="project" value="UniProtKB-UniRule"/>
</dbReference>
<dbReference type="GO" id="GO:0005524">
    <property type="term" value="F:ATP binding"/>
    <property type="evidence" value="ECO:0007669"/>
    <property type="project" value="UniProtKB-UniRule"/>
</dbReference>
<protein>
    <recommendedName>
        <fullName evidence="8">Cobyrinate a,c-diamide synthase</fullName>
        <ecNumber evidence="8">6.3.5.11</ecNumber>
    </recommendedName>
    <alternativeName>
        <fullName evidence="8">Cobyrinic acid a,c-diamide synthetase</fullName>
    </alternativeName>
</protein>